<keyword evidence="2" id="KW-1185">Reference proteome</keyword>
<reference evidence="1 2" key="1">
    <citation type="submission" date="2018-11" db="EMBL/GenBank/DDBJ databases">
        <authorList>
            <consortium name="Pathogen Informatics"/>
        </authorList>
    </citation>
    <scope>NUCLEOTIDE SEQUENCE [LARGE SCALE GENOMIC DNA]</scope>
</reference>
<evidence type="ECO:0000313" key="2">
    <source>
        <dbReference type="Proteomes" id="UP000281553"/>
    </source>
</evidence>
<accession>A0A3P6UFE5</accession>
<gene>
    <name evidence="1" type="ORF">DILT_LOCUS2890</name>
</gene>
<dbReference type="Proteomes" id="UP000281553">
    <property type="component" value="Unassembled WGS sequence"/>
</dbReference>
<organism evidence="1 2">
    <name type="scientific">Dibothriocephalus latus</name>
    <name type="common">Fish tapeworm</name>
    <name type="synonym">Diphyllobothrium latum</name>
    <dbReference type="NCBI Taxonomy" id="60516"/>
    <lineage>
        <taxon>Eukaryota</taxon>
        <taxon>Metazoa</taxon>
        <taxon>Spiralia</taxon>
        <taxon>Lophotrochozoa</taxon>
        <taxon>Platyhelminthes</taxon>
        <taxon>Cestoda</taxon>
        <taxon>Eucestoda</taxon>
        <taxon>Diphyllobothriidea</taxon>
        <taxon>Diphyllobothriidae</taxon>
        <taxon>Dibothriocephalus</taxon>
    </lineage>
</organism>
<evidence type="ECO:0000313" key="1">
    <source>
        <dbReference type="EMBL" id="VDK77788.1"/>
    </source>
</evidence>
<sequence length="170" mass="19927">MIWCRCRQSNFIEETGGVLICYSPNFRRAPIDEVQREDISFEHRSKVLRFGNLVFGRVLTQLDNAVEWMVAVEVQYLRRIFRSTEHPGLEGITVFAADKNIKEDQVVVSILLCRNLYTREDAVKMFFKSEYLIPCDDDQCIIHISSSEFWFVVSGKQQFQQLHAFLSYES</sequence>
<protein>
    <submittedName>
        <fullName evidence="1">Uncharacterized protein</fullName>
    </submittedName>
</protein>
<dbReference type="EMBL" id="UYRU01042774">
    <property type="protein sequence ID" value="VDK77788.1"/>
    <property type="molecule type" value="Genomic_DNA"/>
</dbReference>
<dbReference type="AlphaFoldDB" id="A0A3P6UFE5"/>
<name>A0A3P6UFE5_DIBLA</name>
<proteinExistence type="predicted"/>